<comment type="caution">
    <text evidence="1">The sequence shown here is derived from an EMBL/GenBank/DDBJ whole genome shotgun (WGS) entry which is preliminary data.</text>
</comment>
<keyword evidence="2" id="KW-1185">Reference proteome</keyword>
<gene>
    <name evidence="1" type="ORF">Patl1_21320</name>
</gene>
<dbReference type="Proteomes" id="UP001164250">
    <property type="component" value="Chromosome 4"/>
</dbReference>
<proteinExistence type="predicted"/>
<accession>A0ACC1BMY8</accession>
<protein>
    <submittedName>
        <fullName evidence="1">Uncharacterized protein</fullName>
    </submittedName>
</protein>
<sequence>MNQNRVQIFWNLQSLERLIRRRRVDNRLVEEEVVGWGPREARSAVEEEICTDCSERIFCVYLLGTRGGL</sequence>
<organism evidence="1 2">
    <name type="scientific">Pistacia atlantica</name>
    <dbReference type="NCBI Taxonomy" id="434234"/>
    <lineage>
        <taxon>Eukaryota</taxon>
        <taxon>Viridiplantae</taxon>
        <taxon>Streptophyta</taxon>
        <taxon>Embryophyta</taxon>
        <taxon>Tracheophyta</taxon>
        <taxon>Spermatophyta</taxon>
        <taxon>Magnoliopsida</taxon>
        <taxon>eudicotyledons</taxon>
        <taxon>Gunneridae</taxon>
        <taxon>Pentapetalae</taxon>
        <taxon>rosids</taxon>
        <taxon>malvids</taxon>
        <taxon>Sapindales</taxon>
        <taxon>Anacardiaceae</taxon>
        <taxon>Pistacia</taxon>
    </lineage>
</organism>
<evidence type="ECO:0000313" key="2">
    <source>
        <dbReference type="Proteomes" id="UP001164250"/>
    </source>
</evidence>
<evidence type="ECO:0000313" key="1">
    <source>
        <dbReference type="EMBL" id="KAJ0100280.1"/>
    </source>
</evidence>
<name>A0ACC1BMY8_9ROSI</name>
<dbReference type="EMBL" id="CM047900">
    <property type="protein sequence ID" value="KAJ0100280.1"/>
    <property type="molecule type" value="Genomic_DNA"/>
</dbReference>
<reference evidence="2" key="1">
    <citation type="journal article" date="2023" name="G3 (Bethesda)">
        <title>Genome assembly and association tests identify interacting loci associated with vigor, precocity, and sex in interspecific pistachio rootstocks.</title>
        <authorList>
            <person name="Palmer W."/>
            <person name="Jacygrad E."/>
            <person name="Sagayaradj S."/>
            <person name="Cavanaugh K."/>
            <person name="Han R."/>
            <person name="Bertier L."/>
            <person name="Beede B."/>
            <person name="Kafkas S."/>
            <person name="Golino D."/>
            <person name="Preece J."/>
            <person name="Michelmore R."/>
        </authorList>
    </citation>
    <scope>NUCLEOTIDE SEQUENCE [LARGE SCALE GENOMIC DNA]</scope>
</reference>